<dbReference type="InterPro" id="IPR007326">
    <property type="entry name" value="Lipoprotein-assoc_dom"/>
</dbReference>
<feature type="domain" description="Lipoprotein-associated type-17" evidence="2">
    <location>
        <begin position="174"/>
        <end position="258"/>
    </location>
</feature>
<evidence type="ECO:0000259" key="2">
    <source>
        <dbReference type="Pfam" id="PF04200"/>
    </source>
</evidence>
<proteinExistence type="predicted"/>
<reference evidence="4" key="1">
    <citation type="submission" date="2017-08" db="EMBL/GenBank/DDBJ databases">
        <authorList>
            <person name="Alvarez-Ponce D."/>
            <person name="Weitzman C.L."/>
            <person name="Tillett R.L."/>
            <person name="Sandmeier F.C."/>
            <person name="Tracy C.R."/>
        </authorList>
    </citation>
    <scope>NUCLEOTIDE SEQUENCE [LARGE SCALE GENOMIC DNA]</scope>
    <source>
        <strain evidence="4">723</strain>
    </source>
</reference>
<feature type="domain" description="Lipoprotein-associated type-17" evidence="2">
    <location>
        <begin position="401"/>
        <end position="492"/>
    </location>
</feature>
<dbReference type="AlphaFoldDB" id="A0A269TJD1"/>
<dbReference type="Proteomes" id="UP000216943">
    <property type="component" value="Unassembled WGS sequence"/>
</dbReference>
<dbReference type="Pfam" id="PF04200">
    <property type="entry name" value="Lipoprotein_17"/>
    <property type="match status" value="3"/>
</dbReference>
<feature type="signal peptide" evidence="1">
    <location>
        <begin position="1"/>
        <end position="27"/>
    </location>
</feature>
<dbReference type="RefSeq" id="WP_095335009.1">
    <property type="nucleotide sequence ID" value="NZ_NQNY01000012.1"/>
</dbReference>
<feature type="domain" description="Lipoprotein-associated type-17" evidence="2">
    <location>
        <begin position="278"/>
        <end position="368"/>
    </location>
</feature>
<dbReference type="EMBL" id="NQNY01000012">
    <property type="protein sequence ID" value="PAK21136.1"/>
    <property type="molecule type" value="Genomic_DNA"/>
</dbReference>
<gene>
    <name evidence="3" type="ORF">CJJ23_03670</name>
</gene>
<evidence type="ECO:0000313" key="3">
    <source>
        <dbReference type="EMBL" id="PAK21136.1"/>
    </source>
</evidence>
<comment type="caution">
    <text evidence="3">The sequence shown here is derived from an EMBL/GenBank/DDBJ whole genome shotgun (WGS) entry which is preliminary data.</text>
</comment>
<sequence>MKKLNKKSILFMTTLVAGTIAVSSAIACSQTPTPPNNSLLDTRKVAVGSIAKAVQDASLSAKNTYATLTEMNNAVAAVKSFDDLYKILDTTSATAFRSAIGQATFVNNNGAVPDTTKNQTVLKIKISFMQPEANADANITVKFVAPGATTTPKTEAELAKEWYDSVPATNTAADAVKDQLPSAVTEFKAENLKTSLPVVPTGFTSHVKLVADSSEDVNGSLKVNVSLSKGTTWYNSDGATAANEQAVVAKVVTVSGFKNTAQTNAEKAVAYYKSLPESLALTDTTVAQTLPSAVTQDVLNGFVSKAPAAPEGLTVSLLLVAEGAKDSDGTLTVKVVLAETDTKLFNVEGGEVDKKESAGKDIVLSGFKVKEAEKNPGQGQGQGGQQQVDPTIALVKAWFETVTETKALENATTILPASVTQENLETTVGSLWVAPADVEGATVVLTLESVDNDTGTLKVKVGLKKAEKWYSLEGVLQDTEAYKEVTVTNLQTTAEAVKEIYNSQGTTIEVSSTRSAKEAS</sequence>
<feature type="chain" id="PRO_5013125884" description="Lipoprotein-associated type-17 domain-containing protein" evidence="1">
    <location>
        <begin position="28"/>
        <end position="520"/>
    </location>
</feature>
<evidence type="ECO:0000256" key="1">
    <source>
        <dbReference type="SAM" id="SignalP"/>
    </source>
</evidence>
<protein>
    <recommendedName>
        <fullName evidence="2">Lipoprotein-associated type-17 domain-containing protein</fullName>
    </recommendedName>
</protein>
<dbReference type="PROSITE" id="PS51257">
    <property type="entry name" value="PROKAR_LIPOPROTEIN"/>
    <property type="match status" value="1"/>
</dbReference>
<accession>A0A269TJD1</accession>
<name>A0A269TJD1_9BACT</name>
<keyword evidence="1" id="KW-0732">Signal</keyword>
<organism evidence="3 4">
    <name type="scientific">Mycoplasmopsis agassizii</name>
    <dbReference type="NCBI Taxonomy" id="33922"/>
    <lineage>
        <taxon>Bacteria</taxon>
        <taxon>Bacillati</taxon>
        <taxon>Mycoplasmatota</taxon>
        <taxon>Mycoplasmoidales</taxon>
        <taxon>Metamycoplasmataceae</taxon>
        <taxon>Mycoplasmopsis</taxon>
    </lineage>
</organism>
<evidence type="ECO:0000313" key="4">
    <source>
        <dbReference type="Proteomes" id="UP000216943"/>
    </source>
</evidence>